<dbReference type="Gene3D" id="2.30.110.10">
    <property type="entry name" value="Electron Transport, Fmn-binding Protein, Chain A"/>
    <property type="match status" value="1"/>
</dbReference>
<evidence type="ECO:0000313" key="3">
    <source>
        <dbReference type="Proteomes" id="UP000464178"/>
    </source>
</evidence>
<feature type="domain" description="General stress protein FMN-binding split barrel" evidence="1">
    <location>
        <begin position="7"/>
        <end position="151"/>
    </location>
</feature>
<dbReference type="Pfam" id="PF16242">
    <property type="entry name" value="Pyrid_ox_like"/>
    <property type="match status" value="1"/>
</dbReference>
<dbReference type="PANTHER" id="PTHR34818">
    <property type="entry name" value="PROTEIN BLI-3"/>
    <property type="match status" value="1"/>
</dbReference>
<dbReference type="Proteomes" id="UP000464178">
    <property type="component" value="Chromosome"/>
</dbReference>
<dbReference type="InterPro" id="IPR038725">
    <property type="entry name" value="YdaG_split_barrel_FMN-bd"/>
</dbReference>
<dbReference type="AlphaFoldDB" id="A0A6P2D061"/>
<keyword evidence="3" id="KW-1185">Reference proteome</keyword>
<dbReference type="PANTHER" id="PTHR34818:SF1">
    <property type="entry name" value="PROTEIN BLI-3"/>
    <property type="match status" value="1"/>
</dbReference>
<evidence type="ECO:0000313" key="2">
    <source>
        <dbReference type="EMBL" id="VTR94529.1"/>
    </source>
</evidence>
<sequence length="164" mass="17935">MATSPDNKLHELLEEFGTAMLATRTPEGQLRARPMGLAEVEQDGTLWFLTSKGSAKVDELARDGHAAVTMQSKTKFVSVSGTATPVEDRARVARLWKIEWKAWFPGGKDDPDLVLLRFHADTGEYWDNSGTSGIKYLIEAGKALLTGARPDVGDDPKVHAKVTL</sequence>
<name>A0A6P2D061_9BACT</name>
<dbReference type="RefSeq" id="WP_162669052.1">
    <property type="nucleotide sequence ID" value="NZ_LR593886.1"/>
</dbReference>
<dbReference type="KEGG" id="gms:SOIL9_31850"/>
<dbReference type="InterPro" id="IPR012349">
    <property type="entry name" value="Split_barrel_FMN-bd"/>
</dbReference>
<dbReference type="InterPro" id="IPR052917">
    <property type="entry name" value="Stress-Dev_Protein"/>
</dbReference>
<proteinExistence type="predicted"/>
<accession>A0A6P2D061</accession>
<protein>
    <recommendedName>
        <fullName evidence="1">General stress protein FMN-binding split barrel domain-containing protein</fullName>
    </recommendedName>
</protein>
<dbReference type="EMBL" id="LR593886">
    <property type="protein sequence ID" value="VTR94529.1"/>
    <property type="molecule type" value="Genomic_DNA"/>
</dbReference>
<organism evidence="2 3">
    <name type="scientific">Gemmata massiliana</name>
    <dbReference type="NCBI Taxonomy" id="1210884"/>
    <lineage>
        <taxon>Bacteria</taxon>
        <taxon>Pseudomonadati</taxon>
        <taxon>Planctomycetota</taxon>
        <taxon>Planctomycetia</taxon>
        <taxon>Gemmatales</taxon>
        <taxon>Gemmataceae</taxon>
        <taxon>Gemmata</taxon>
    </lineage>
</organism>
<evidence type="ECO:0000259" key="1">
    <source>
        <dbReference type="Pfam" id="PF16242"/>
    </source>
</evidence>
<gene>
    <name evidence="2" type="ORF">SOIL9_31850</name>
</gene>
<dbReference type="SUPFAM" id="SSF50475">
    <property type="entry name" value="FMN-binding split barrel"/>
    <property type="match status" value="1"/>
</dbReference>
<reference evidence="2 3" key="1">
    <citation type="submission" date="2019-05" db="EMBL/GenBank/DDBJ databases">
        <authorList>
            <consortium name="Science for Life Laboratories"/>
        </authorList>
    </citation>
    <scope>NUCLEOTIDE SEQUENCE [LARGE SCALE GENOMIC DNA]</scope>
    <source>
        <strain evidence="2">Soil9</strain>
    </source>
</reference>